<dbReference type="GO" id="GO:0006367">
    <property type="term" value="P:transcription initiation at RNA polymerase II promoter"/>
    <property type="evidence" value="ECO:0007669"/>
    <property type="project" value="InterPro"/>
</dbReference>
<dbReference type="GO" id="GO:0008270">
    <property type="term" value="F:zinc ion binding"/>
    <property type="evidence" value="ECO:0007669"/>
    <property type="project" value="UniProtKB-KW"/>
</dbReference>
<dbReference type="Proteomes" id="UP000694552">
    <property type="component" value="Unplaced"/>
</dbReference>
<evidence type="ECO:0000256" key="12">
    <source>
        <dbReference type="ARBA" id="ARBA00065242"/>
    </source>
</evidence>
<dbReference type="Gene3D" id="3.30.40.10">
    <property type="entry name" value="Zinc/RING finger domain, C3HC4 (zinc finger)"/>
    <property type="match status" value="1"/>
</dbReference>
<evidence type="ECO:0000256" key="7">
    <source>
        <dbReference type="ARBA" id="ARBA00022990"/>
    </source>
</evidence>
<evidence type="ECO:0000256" key="3">
    <source>
        <dbReference type="ARBA" id="ARBA00022553"/>
    </source>
</evidence>
<keyword evidence="8" id="KW-0805">Transcription regulation</keyword>
<dbReference type="AlphaFoldDB" id="A0A8C8BFN3"/>
<evidence type="ECO:0000256" key="13">
    <source>
        <dbReference type="ARBA" id="ARBA00073913"/>
    </source>
</evidence>
<keyword evidence="6" id="KW-0862">Zinc</keyword>
<keyword evidence="7" id="KW-0007">Acetylation</keyword>
<keyword evidence="3" id="KW-0597">Phosphoprotein</keyword>
<comment type="function">
    <text evidence="11">Recruits TFIIH to the initiation complex and stimulates the RNA polymerase II C-terminal domain kinase and DNA-dependent ATPase activities of TFIIH. Both TFIIH and TFIIE are required for promoter clearance by RNA polymerase.</text>
</comment>
<evidence type="ECO:0000256" key="8">
    <source>
        <dbReference type="ARBA" id="ARBA00023015"/>
    </source>
</evidence>
<evidence type="ECO:0000256" key="5">
    <source>
        <dbReference type="ARBA" id="ARBA00022771"/>
    </source>
</evidence>
<dbReference type="PROSITE" id="PS51344">
    <property type="entry name" value="HTH_TFE_IIE"/>
    <property type="match status" value="1"/>
</dbReference>
<feature type="region of interest" description="Disordered" evidence="15">
    <location>
        <begin position="316"/>
        <end position="363"/>
    </location>
</feature>
<evidence type="ECO:0000256" key="9">
    <source>
        <dbReference type="ARBA" id="ARBA00023163"/>
    </source>
</evidence>
<protein>
    <recommendedName>
        <fullName evidence="13">General transcription factor IIE subunit 1</fullName>
    </recommendedName>
    <alternativeName>
        <fullName evidence="14">Transcription initiation factor IIE subunit alpha</fullName>
    </alternativeName>
</protein>
<dbReference type="FunFam" id="3.30.40.10:FF:000087">
    <property type="entry name" value="General transcription factor IIE subunit 1"/>
    <property type="match status" value="1"/>
</dbReference>
<dbReference type="InterPro" id="IPR021600">
    <property type="entry name" value="TFIIE_asu_C"/>
</dbReference>
<dbReference type="GO" id="GO:0005673">
    <property type="term" value="C:transcription factor TFIIE complex"/>
    <property type="evidence" value="ECO:0007669"/>
    <property type="project" value="TreeGrafter"/>
</dbReference>
<dbReference type="SUPFAM" id="SSF57783">
    <property type="entry name" value="Zinc beta-ribbon"/>
    <property type="match status" value="1"/>
</dbReference>
<dbReference type="Pfam" id="PF11521">
    <property type="entry name" value="TFIIE-A_C"/>
    <property type="match status" value="1"/>
</dbReference>
<reference evidence="17" key="1">
    <citation type="submission" date="2025-08" db="UniProtKB">
        <authorList>
            <consortium name="Ensembl"/>
        </authorList>
    </citation>
    <scope>IDENTIFICATION</scope>
</reference>
<evidence type="ECO:0000313" key="17">
    <source>
        <dbReference type="Ensembl" id="ENSOSUP00000018662.1"/>
    </source>
</evidence>
<keyword evidence="5" id="KW-0863">Zinc-finger</keyword>
<evidence type="ECO:0000256" key="6">
    <source>
        <dbReference type="ARBA" id="ARBA00022833"/>
    </source>
</evidence>
<keyword evidence="10" id="KW-0539">Nucleus</keyword>
<dbReference type="InterPro" id="IPR024550">
    <property type="entry name" value="TFIIEa/SarR/Rpc3_HTH_dom"/>
</dbReference>
<keyword evidence="9" id="KW-0804">Transcription</keyword>
<evidence type="ECO:0000256" key="14">
    <source>
        <dbReference type="ARBA" id="ARBA00080958"/>
    </source>
</evidence>
<dbReference type="PANTHER" id="PTHR13097">
    <property type="entry name" value="TRANSCRIPTION INITIATION FACTOR IIE, ALPHA SUBUNIT"/>
    <property type="match status" value="1"/>
</dbReference>
<evidence type="ECO:0000256" key="2">
    <source>
        <dbReference type="ARBA" id="ARBA00008947"/>
    </source>
</evidence>
<comment type="subunit">
    <text evidence="12">Tetramer of two alpha and two beta chains. Interacts with TAF6/TAFII80. Interacts with ATF7IP. Interacts with SND1. Part of TBP-based Pol II pre-initiation complex (PIC), in which Pol II core assembles with general transcription factors and other specific initiation factors including GTF2E1, GTF2E2, GTF2F1, GTF2F2, TCEA1, ERCC2, ERCC3, GTF2H2, GTF2H3, GTF2H4, GTF2H5, GTF2A1, GTF2A2, GTF2B and TBP; this large multi-subunit PIC complex mediates DNA unwinding and targets Pol II core to the transcription start site where the first phosphodiester bond forms.</text>
</comment>
<dbReference type="Pfam" id="PF02002">
    <property type="entry name" value="TFIIE_alpha"/>
    <property type="match status" value="1"/>
</dbReference>
<dbReference type="Gene3D" id="6.10.140.1250">
    <property type="match status" value="1"/>
</dbReference>
<dbReference type="InterPro" id="IPR002853">
    <property type="entry name" value="TFIIE_asu"/>
</dbReference>
<comment type="similarity">
    <text evidence="2">Belongs to the TFIIE alpha subunit family.</text>
</comment>
<dbReference type="SMART" id="SM00531">
    <property type="entry name" value="TFIIE"/>
    <property type="match status" value="1"/>
</dbReference>
<evidence type="ECO:0000313" key="18">
    <source>
        <dbReference type="Proteomes" id="UP000694552"/>
    </source>
</evidence>
<accession>A0A8C8BFN3</accession>
<name>A0A8C8BFN3_9STRI</name>
<evidence type="ECO:0000256" key="4">
    <source>
        <dbReference type="ARBA" id="ARBA00022723"/>
    </source>
</evidence>
<keyword evidence="4" id="KW-0479">Metal-binding</keyword>
<reference evidence="17" key="2">
    <citation type="submission" date="2025-09" db="UniProtKB">
        <authorList>
            <consortium name="Ensembl"/>
        </authorList>
    </citation>
    <scope>IDENTIFICATION</scope>
</reference>
<organism evidence="17 18">
    <name type="scientific">Otus sunia</name>
    <name type="common">Oriental scops-owl</name>
    <dbReference type="NCBI Taxonomy" id="257818"/>
    <lineage>
        <taxon>Eukaryota</taxon>
        <taxon>Metazoa</taxon>
        <taxon>Chordata</taxon>
        <taxon>Craniata</taxon>
        <taxon>Vertebrata</taxon>
        <taxon>Euteleostomi</taxon>
        <taxon>Archelosauria</taxon>
        <taxon>Archosauria</taxon>
        <taxon>Dinosauria</taxon>
        <taxon>Saurischia</taxon>
        <taxon>Theropoda</taxon>
        <taxon>Coelurosauria</taxon>
        <taxon>Aves</taxon>
        <taxon>Neognathae</taxon>
        <taxon>Neoaves</taxon>
        <taxon>Telluraves</taxon>
        <taxon>Strigiformes</taxon>
        <taxon>Strigidae</taxon>
        <taxon>Otus</taxon>
    </lineage>
</organism>
<evidence type="ECO:0000256" key="1">
    <source>
        <dbReference type="ARBA" id="ARBA00004123"/>
    </source>
</evidence>
<dbReference type="InterPro" id="IPR017919">
    <property type="entry name" value="TFIIE/TFIIEa_HTH"/>
</dbReference>
<feature type="domain" description="HTH TFE/IIEalpha-type" evidence="16">
    <location>
        <begin position="14"/>
        <end position="104"/>
    </location>
</feature>
<keyword evidence="18" id="KW-1185">Reference proteome</keyword>
<proteinExistence type="inferred from homology"/>
<sequence>MEEQNVIREVPAVLKRLAKYIVRGFYGVEYSLALDILIRYPCVKEDDLLQLLKYEHKQLRAILNTLKADKLVKLRMRVETGPNGKSTRHNYYYINYKVLVDVVKYKLDHVRRKIEADERDATTRSSFKCPSCSSTYTDLEVNQLFDVFTETFRCTYCNTEVEEDASVLPKRDARTLLAKFNEQMEPIFVLLSETEDTVLPYDLLEPEPTEIPELSERALVKASLRPEKWADRSTSFGNMYTQNLVIDMQDSQTKQKTREKATKKQPIWMSQSTVEGATYCVLGVNASEESVKGTNTDNDIIKTLLIHESKSLSSTDQASLVKSKLPESGSDTSESEEDAKHSGKAGMKVADSNFKQEEEQETQGPILIVAGQPHSYDEVSENPELVSLMTNEEREAYIKVGQEIFQSVFE</sequence>
<dbReference type="Ensembl" id="ENSOSUT00000019279.1">
    <property type="protein sequence ID" value="ENSOSUP00000018662.1"/>
    <property type="gene ID" value="ENSOSUG00000013186.1"/>
</dbReference>
<evidence type="ECO:0000259" key="16">
    <source>
        <dbReference type="PROSITE" id="PS51344"/>
    </source>
</evidence>
<evidence type="ECO:0000256" key="15">
    <source>
        <dbReference type="SAM" id="MobiDB-lite"/>
    </source>
</evidence>
<dbReference type="InterPro" id="IPR039997">
    <property type="entry name" value="TFE"/>
</dbReference>
<evidence type="ECO:0000256" key="11">
    <source>
        <dbReference type="ARBA" id="ARBA00025581"/>
    </source>
</evidence>
<dbReference type="PANTHER" id="PTHR13097:SF10">
    <property type="entry name" value="HTH TFE_IIEALPHA-TYPE DOMAIN-CONTAINING PROTEIN"/>
    <property type="match status" value="1"/>
</dbReference>
<evidence type="ECO:0000256" key="10">
    <source>
        <dbReference type="ARBA" id="ARBA00023242"/>
    </source>
</evidence>
<dbReference type="InterPro" id="IPR013083">
    <property type="entry name" value="Znf_RING/FYVE/PHD"/>
</dbReference>
<comment type="subcellular location">
    <subcellularLocation>
        <location evidence="1">Nucleus</location>
    </subcellularLocation>
</comment>